<sequence length="962" mass="105928">MKCTDTMDNSCSNSNNMLFSSTKRSSSQVVLAVAVALAAATTTSIDAFVTPQTYSVCRHTNNKQASISRLQYTNTTDNGQLINSNVATIESTKDESSTKSSTKSTKKDYTSSRSAKRLLKAKRLLEMAQISPSQRLEIEEARKASSVVNNIDTTNNNNNVIDTTETVVPMGSYSMRFGGSGTLEEELKDMYKMRMADTFDSVDNLVDSNSLLPGGRWVYEEKDNGVTNNGKRSDENAQSNTKSGSSLSSSTSSAASSSAITTATELPSLNVAEPLVPYDPIAAEKILFRQPTKWLVRNIEIALPFGIWVSGVLIDTILGKSKQNRRNRAKQLNGIIADLGPAIIKAGQALASRPDLLPSEYLDELQQLQDNVPTFSNEVAFQIVEEELNQNFEDVFELVEPEPIAAASIGQVYKARLLKNGQLVALKIQRPNTEEVVELDLYVLRWWGGVYNKIFELLGRNINLQSVMDDFGTLLYAEIDYIAEAANARRFSELYAQDVAIADVFVPKVYSELTSRKVLTMEWVDGFRLTDSASLEANNLDRKKLVDTLVQCSLRQIMENGFFHADPHAGNLLATKDGRLCYLDFGMMSYAAAKQRNGFLLAVVHIVNRDWSALVKVYQNLGFIPEGTDVQPIENALEDALPDVLNSDISELNFKNVVGKLGDIMYTYPFSLPPFYISIIRCLGVLEGLAIQVDPKSRIISKAYPYVANRVLTDDSQEELREALRRLIFTSDGSIRWSRLESLLDEAKDSSGFDVVPVLDKLIDYAISSEGEGLLNEIADQIVKEADSLGRDTLIYFTQAAGALSIRDEKSAAKAMQSLVHALQSNKEEVHGQEGVEKESKVPTPIVSFLDTLREDLAETLPEPTASMKRTMKLGLLLGTRGASSLATTTSKGNAASATASTISKFTPLVRKLSQEPRVRQKAGEIVARLSERLVSRGLRAAFSLPPPKFETAMVANDNEKN</sequence>
<comment type="similarity">
    <text evidence="1">Belongs to the protein kinase superfamily. ADCK protein kinase family.</text>
</comment>
<feature type="region of interest" description="Disordered" evidence="2">
    <location>
        <begin position="222"/>
        <end position="252"/>
    </location>
</feature>
<evidence type="ECO:0000259" key="3">
    <source>
        <dbReference type="PROSITE" id="PS50011"/>
    </source>
</evidence>
<evidence type="ECO:0000256" key="1">
    <source>
        <dbReference type="ARBA" id="ARBA00009670"/>
    </source>
</evidence>
<dbReference type="EC" id="2.7.-.-" evidence="4"/>
<dbReference type="CDD" id="cd05121">
    <property type="entry name" value="ABC1_ADCK3-like"/>
    <property type="match status" value="1"/>
</dbReference>
<dbReference type="InterPro" id="IPR011009">
    <property type="entry name" value="Kinase-like_dom_sf"/>
</dbReference>
<dbReference type="InterPro" id="IPR004147">
    <property type="entry name" value="ABC1_dom"/>
</dbReference>
<dbReference type="GO" id="GO:0005524">
    <property type="term" value="F:ATP binding"/>
    <property type="evidence" value="ECO:0007669"/>
    <property type="project" value="InterPro"/>
</dbReference>
<dbReference type="Proteomes" id="UP001224775">
    <property type="component" value="Unassembled WGS sequence"/>
</dbReference>
<evidence type="ECO:0000313" key="4">
    <source>
        <dbReference type="EMBL" id="KAK1748156.1"/>
    </source>
</evidence>
<dbReference type="InterPro" id="IPR050154">
    <property type="entry name" value="UbiB_kinase"/>
</dbReference>
<evidence type="ECO:0000313" key="5">
    <source>
        <dbReference type="Proteomes" id="UP001224775"/>
    </source>
</evidence>
<feature type="compositionally biased region" description="Low complexity" evidence="2">
    <location>
        <begin position="239"/>
        <end position="252"/>
    </location>
</feature>
<keyword evidence="4" id="KW-0418">Kinase</keyword>
<organism evidence="4 5">
    <name type="scientific">Skeletonema marinoi</name>
    <dbReference type="NCBI Taxonomy" id="267567"/>
    <lineage>
        <taxon>Eukaryota</taxon>
        <taxon>Sar</taxon>
        <taxon>Stramenopiles</taxon>
        <taxon>Ochrophyta</taxon>
        <taxon>Bacillariophyta</taxon>
        <taxon>Coscinodiscophyceae</taxon>
        <taxon>Thalassiosirophycidae</taxon>
        <taxon>Thalassiosirales</taxon>
        <taxon>Skeletonemataceae</taxon>
        <taxon>Skeletonema</taxon>
        <taxon>Skeletonema marinoi-dohrnii complex</taxon>
    </lineage>
</organism>
<accession>A0AAD8YN37</accession>
<gene>
    <name evidence="4" type="ORF">QTG54_000095</name>
</gene>
<reference evidence="4" key="1">
    <citation type="submission" date="2023-06" db="EMBL/GenBank/DDBJ databases">
        <title>Survivors Of The Sea: Transcriptome response of Skeletonema marinoi to long-term dormancy.</title>
        <authorList>
            <person name="Pinder M.I.M."/>
            <person name="Kourtchenko O."/>
            <person name="Robertson E.K."/>
            <person name="Larsson T."/>
            <person name="Maumus F."/>
            <person name="Osuna-Cruz C.M."/>
            <person name="Vancaester E."/>
            <person name="Stenow R."/>
            <person name="Vandepoele K."/>
            <person name="Ploug H."/>
            <person name="Bruchert V."/>
            <person name="Godhe A."/>
            <person name="Topel M."/>
        </authorList>
    </citation>
    <scope>NUCLEOTIDE SEQUENCE</scope>
    <source>
        <strain evidence="4">R05AC</strain>
    </source>
</reference>
<protein>
    <submittedName>
        <fullName evidence="4">ABC1 kinase family protein</fullName>
        <ecNumber evidence="4">2.7.-.-</ecNumber>
    </submittedName>
</protein>
<dbReference type="PANTHER" id="PTHR10566">
    <property type="entry name" value="CHAPERONE-ACTIVITY OF BC1 COMPLEX CABC1 -RELATED"/>
    <property type="match status" value="1"/>
</dbReference>
<dbReference type="PANTHER" id="PTHR10566:SF128">
    <property type="entry name" value="UBIB DOMAIN CONTAINING KINASE"/>
    <property type="match status" value="1"/>
</dbReference>
<feature type="region of interest" description="Disordered" evidence="2">
    <location>
        <begin position="90"/>
        <end position="113"/>
    </location>
</feature>
<proteinExistence type="inferred from homology"/>
<keyword evidence="4" id="KW-0808">Transferase</keyword>
<feature type="domain" description="Protein kinase" evidence="3">
    <location>
        <begin position="398"/>
        <end position="759"/>
    </location>
</feature>
<dbReference type="SUPFAM" id="SSF56112">
    <property type="entry name" value="Protein kinase-like (PK-like)"/>
    <property type="match status" value="1"/>
</dbReference>
<dbReference type="GO" id="GO:0004672">
    <property type="term" value="F:protein kinase activity"/>
    <property type="evidence" value="ECO:0007669"/>
    <property type="project" value="InterPro"/>
</dbReference>
<keyword evidence="5" id="KW-1185">Reference proteome</keyword>
<dbReference type="AlphaFoldDB" id="A0AAD8YN37"/>
<dbReference type="PROSITE" id="PS50011">
    <property type="entry name" value="PROTEIN_KINASE_DOM"/>
    <property type="match status" value="1"/>
</dbReference>
<name>A0AAD8YN37_9STRA</name>
<evidence type="ECO:0000256" key="2">
    <source>
        <dbReference type="SAM" id="MobiDB-lite"/>
    </source>
</evidence>
<dbReference type="Pfam" id="PF03109">
    <property type="entry name" value="ABC1"/>
    <property type="match status" value="1"/>
</dbReference>
<dbReference type="InterPro" id="IPR000719">
    <property type="entry name" value="Prot_kinase_dom"/>
</dbReference>
<comment type="caution">
    <text evidence="4">The sequence shown here is derived from an EMBL/GenBank/DDBJ whole genome shotgun (WGS) entry which is preliminary data.</text>
</comment>
<dbReference type="EMBL" id="JATAAI010000001">
    <property type="protein sequence ID" value="KAK1748156.1"/>
    <property type="molecule type" value="Genomic_DNA"/>
</dbReference>